<dbReference type="Proteomes" id="UP000694864">
    <property type="component" value="Chromosome 5"/>
</dbReference>
<protein>
    <submittedName>
        <fullName evidence="5">Uncharacterized protein LOC104785208 isoform X1</fullName>
    </submittedName>
</protein>
<evidence type="ECO:0000313" key="4">
    <source>
        <dbReference type="Proteomes" id="UP000694864"/>
    </source>
</evidence>
<dbReference type="Pfam" id="PF01486">
    <property type="entry name" value="K-box"/>
    <property type="match status" value="1"/>
</dbReference>
<gene>
    <name evidence="5" type="primary">LOC104785208</name>
</gene>
<evidence type="ECO:0000259" key="3">
    <source>
        <dbReference type="PROSITE" id="PS51297"/>
    </source>
</evidence>
<dbReference type="InterPro" id="IPR002487">
    <property type="entry name" value="TF_Kbox"/>
</dbReference>
<name>A0ABM0Z0E9_CAMSA</name>
<feature type="coiled-coil region" evidence="1">
    <location>
        <begin position="66"/>
        <end position="100"/>
    </location>
</feature>
<dbReference type="GeneID" id="104785208"/>
<keyword evidence="4" id="KW-1185">Reference proteome</keyword>
<evidence type="ECO:0000313" key="5">
    <source>
        <dbReference type="RefSeq" id="XP_010508680.1"/>
    </source>
</evidence>
<sequence>MDMGREKKMRVLCKFCECSGSRFVEPRPNGQDQEASSSMEREISRLRLLTRRMTGKDLDGLSYAELRLLESQLRDALLIVKNQKEKVKLLEDERLCKQEKKGAKVKDGFGRELSVPYTSSGSSSEDRPQKPDDVIPEMRTQKAFERRMFESPQMEFERLWIFKERMNGRNLDGMTLHEVVLLEIQIYDGLKRVRFQSMRPRMEELARQLKEETMSLLAKQETCLLANGSGKDDRHRDISLRLFSVSRKLRRFQNRCHRKDMPEKKMSVLRIDMGREKKMSVLCNFCECSGSRFVELRPRGQDQEASSSMGRELSRLRFLTRRMTGKDLDGLNYAELSLLQSQLTDALLIVKNHKEKVKLLQEKKSAEFKDGFGRSSGSSSRKQEAFERRMCESPQMEFERLWILNERMNGRNLDGMTLEELFILELQIYDGIEIVLDQKMRPRMEELARQLKEEKCLR</sequence>
<reference evidence="4" key="1">
    <citation type="journal article" date="2014" name="Nat. Commun.">
        <title>The emerging biofuel crop Camelina sativa retains a highly undifferentiated hexaploid genome structure.</title>
        <authorList>
            <person name="Kagale S."/>
            <person name="Koh C."/>
            <person name="Nixon J."/>
            <person name="Bollina V."/>
            <person name="Clarke W.E."/>
            <person name="Tuteja R."/>
            <person name="Spillane C."/>
            <person name="Robinson S.J."/>
            <person name="Links M.G."/>
            <person name="Clarke C."/>
            <person name="Higgins E.E."/>
            <person name="Huebert T."/>
            <person name="Sharpe A.G."/>
            <person name="Parkin I.A."/>
        </authorList>
    </citation>
    <scope>NUCLEOTIDE SEQUENCE [LARGE SCALE GENOMIC DNA]</scope>
    <source>
        <strain evidence="4">cv. DH55</strain>
    </source>
</reference>
<accession>A0ABM0Z0E9</accession>
<reference evidence="5" key="2">
    <citation type="submission" date="2025-08" db="UniProtKB">
        <authorList>
            <consortium name="RefSeq"/>
        </authorList>
    </citation>
    <scope>IDENTIFICATION</scope>
    <source>
        <tissue evidence="5">Leaf</tissue>
    </source>
</reference>
<feature type="domain" description="K-box" evidence="3">
    <location>
        <begin position="29"/>
        <end position="119"/>
    </location>
</feature>
<keyword evidence="1" id="KW-0175">Coiled coil</keyword>
<evidence type="ECO:0000256" key="2">
    <source>
        <dbReference type="SAM" id="MobiDB-lite"/>
    </source>
</evidence>
<feature type="region of interest" description="Disordered" evidence="2">
    <location>
        <begin position="112"/>
        <end position="136"/>
    </location>
</feature>
<organism evidence="4 5">
    <name type="scientific">Camelina sativa</name>
    <name type="common">False flax</name>
    <name type="synonym">Myagrum sativum</name>
    <dbReference type="NCBI Taxonomy" id="90675"/>
    <lineage>
        <taxon>Eukaryota</taxon>
        <taxon>Viridiplantae</taxon>
        <taxon>Streptophyta</taxon>
        <taxon>Embryophyta</taxon>
        <taxon>Tracheophyta</taxon>
        <taxon>Spermatophyta</taxon>
        <taxon>Magnoliopsida</taxon>
        <taxon>eudicotyledons</taxon>
        <taxon>Gunneridae</taxon>
        <taxon>Pentapetalae</taxon>
        <taxon>rosids</taxon>
        <taxon>malvids</taxon>
        <taxon>Brassicales</taxon>
        <taxon>Brassicaceae</taxon>
        <taxon>Camelineae</taxon>
        <taxon>Camelina</taxon>
    </lineage>
</organism>
<dbReference type="RefSeq" id="XP_010508680.1">
    <property type="nucleotide sequence ID" value="XM_010510378.2"/>
</dbReference>
<dbReference type="PROSITE" id="PS51297">
    <property type="entry name" value="K_BOX"/>
    <property type="match status" value="1"/>
</dbReference>
<evidence type="ECO:0000256" key="1">
    <source>
        <dbReference type="SAM" id="Coils"/>
    </source>
</evidence>
<proteinExistence type="predicted"/>
<feature type="compositionally biased region" description="Basic and acidic residues" evidence="2">
    <location>
        <begin position="124"/>
        <end position="133"/>
    </location>
</feature>